<evidence type="ECO:0000256" key="2">
    <source>
        <dbReference type="PROSITE-ProRule" id="PRU00168"/>
    </source>
</evidence>
<feature type="compositionally biased region" description="Basic and acidic residues" evidence="3">
    <location>
        <begin position="95"/>
        <end position="106"/>
    </location>
</feature>
<feature type="region of interest" description="Disordered" evidence="3">
    <location>
        <begin position="1"/>
        <end position="115"/>
    </location>
</feature>
<dbReference type="Gene3D" id="1.20.870.10">
    <property type="entry name" value="Son of sevenless (SoS) protein Chain: S domain 1"/>
    <property type="match status" value="1"/>
</dbReference>
<dbReference type="InterPro" id="IPR000651">
    <property type="entry name" value="Ras-like_Gua-exchang_fac_N"/>
</dbReference>
<dbReference type="Proteomes" id="UP000829685">
    <property type="component" value="Unassembled WGS sequence"/>
</dbReference>
<dbReference type="PROSITE" id="PS50212">
    <property type="entry name" value="RASGEF_NTER"/>
    <property type="match status" value="1"/>
</dbReference>
<dbReference type="InterPro" id="IPR036964">
    <property type="entry name" value="RASGEF_cat_dom_sf"/>
</dbReference>
<feature type="region of interest" description="Disordered" evidence="3">
    <location>
        <begin position="1005"/>
        <end position="1056"/>
    </location>
</feature>
<evidence type="ECO:0008006" key="8">
    <source>
        <dbReference type="Google" id="ProtNLM"/>
    </source>
</evidence>
<protein>
    <recommendedName>
        <fullName evidence="8">Guanine nucleotide exchange factor LTE1</fullName>
    </recommendedName>
</protein>
<keyword evidence="7" id="KW-1185">Reference proteome</keyword>
<feature type="compositionally biased region" description="Basic and acidic residues" evidence="3">
    <location>
        <begin position="1380"/>
        <end position="1399"/>
    </location>
</feature>
<evidence type="ECO:0000256" key="3">
    <source>
        <dbReference type="SAM" id="MobiDB-lite"/>
    </source>
</evidence>
<sequence length="1805" mass="199463">MEVDPLASHPPLPTRFNSIPRQPLKRDLSTRSQRIQKPGALRDSRARRSPPRPLGRELDKNAKTKVRLSPVATVKPLLPAGERRPAGEDGMAGKAKKEPDGEKWDIAPDGGSAGREGRQFTVANVGNNGKIYLRPTVRPANQRYPQPHFVFPVTPPSTAGLDALASPMEDRDEISELHGSQWTPTPLTAPSSPDATRGNPFLNPGKFPSRPRQRRAMSDSTVQDVSIAHESDAGGFKVVISKPQDDNKAKTTEDIDPNGPPMLQVNIPSWKLGNPRFTLRGTPLIRGSSYAPTEEIRSSDLSFFQRSQRGGLDLNSLHPETASTRKPSQIATHHIRFPAPQLHSPSSPRFPGPARATYVSTHLVIEPAMFDSLTSKPASDDRSIVRYSSTTGAVTAATPPRLVAEITSPSFLDYELISDFFLTFRSFLEATDLLRMLVARLRWAVARDDEIGMIVRVRTFVAVRHWVLNYFVDDFVVDYNLRVTFCNLLNDFVDELAHDAQGRKVQLKILAELKKCWRRVCSLYWDGAEFDANLGPEVPLAPGGIAGHRNPSLDPSIWEKESNELPKLDFDFGDRGPHVETSFYHEVDQAGHIDSTINGEERPSTPRHRPTESQATQNFRRHAISPTSIASVDVVSCSFPTKGFRMADSSSTHPLAAHPVEPSSVYTGVDPIAPTPRALAGKRVRAQPSHRRNNSTSDSLREHASTTEKVLYKNAEFLLTLPYAGSLVRGNLLPPGQALVELMPPTSSTASRETTIFQPRPAEIQNIKGGSAMSGPGMKKLLGSVRRALSHRGQGPPQGSFLNIAPIGPRGVTTNRIPGTAIVPQARPSRPNGYRPAVRIDVLGAEIAEDFKKAVREDAAAESSQNDIPTKLTTDNIEYSAAHLDSSFDLQPEADFRPMSSAGITQGSKSIVIVDGTLPPNVPTMTGALPAMTALNASVEAFADSFLPGGGVDPTPPNTPPSQQAGTDVPRRSSYILSQHVVQPSLVEEPLPPFIPDLATLAPVRQSEVATTDPRPSIDRPSLDLVKQPSRRPPLSSMRYQGHRRQQSSRSYRSNRSTLHRRWASINSAFPQSTIRSFDATTYSRGSLASEIMPPPLRVLRRRPGGDLRGTQNVTDLDALPLHRSRSAGSLTTYSESLRSSYLRSPVRDSDGYVDVVSSDYSHNRGEVFSLGAMAEKKPQRQLSLFSTHSSKPVMRPSFEAEAQKLAQIPDDIDDDGGIESALAKLEGTFERRRLTMEPRRVQTPTIEEVRPESTTGTEVDHQTPEKKKHRHQHVGDEDVLPLSPTHTIQAESIVTLGIPRSTDVMSFLSDGSRDSCRESYNSIPLLERGLTDDGRSKTDTFQWTNQSVLQDADDASPAVEFPDSFSAHPSYEVIMKTESLEKLRPGEETPKHASKPSEEQSFLDVDSDKDSDLSSELSLEVVESEDFGAKSGEITKRPGDINTDILVNIGAEAHRTSEGDSPPSPPLTLAQALRMSPQPATRVPELHEFQVWSQKPLPPTPDTTPTVAMYHQHLACPDDPTGTQEALRGAPSIEEPSRKFSVHLPFILAFDSDILAQQFTLIEKDALNEIDWKELIDMRWKNSHTDSRSWVDFLRNSDARGVEVVVARFNIMVKWVISEIVLTQDDCERARCIIKYLHIAAHCRRYRNFATMSQIAIALTSNEVARLSRTWSMLTPQDVMLMEDLETLVSPTKNFYNLRAEMEGCTLETDIGCIPFVGIYTHDLLFNSQRPSEIASSPTTPPLVNFERCRIAASVVKTLLRLLEASTHYRFQPIEGITERCLWMSALSDEEIRRHSESIEPVLA</sequence>
<feature type="region of interest" description="Disordered" evidence="3">
    <location>
        <begin position="1248"/>
        <end position="1281"/>
    </location>
</feature>
<name>A0A9Q0ASI9_9PEZI</name>
<dbReference type="PROSITE" id="PS50009">
    <property type="entry name" value="RASGEF_CAT"/>
    <property type="match status" value="1"/>
</dbReference>
<dbReference type="CDD" id="cd06224">
    <property type="entry name" value="REM"/>
    <property type="match status" value="1"/>
</dbReference>
<dbReference type="SMART" id="SM00229">
    <property type="entry name" value="RasGEFN"/>
    <property type="match status" value="1"/>
</dbReference>
<dbReference type="InterPro" id="IPR001895">
    <property type="entry name" value="RASGEF_cat_dom"/>
</dbReference>
<dbReference type="PANTHER" id="PTHR23113">
    <property type="entry name" value="GUANINE NUCLEOTIDE EXCHANGE FACTOR"/>
    <property type="match status" value="1"/>
</dbReference>
<dbReference type="GO" id="GO:0005886">
    <property type="term" value="C:plasma membrane"/>
    <property type="evidence" value="ECO:0007669"/>
    <property type="project" value="TreeGrafter"/>
</dbReference>
<dbReference type="InterPro" id="IPR008937">
    <property type="entry name" value="Ras-like_GEF"/>
</dbReference>
<dbReference type="PANTHER" id="PTHR23113:SF363">
    <property type="entry name" value="PROTEIN SON OF SEVENLESS"/>
    <property type="match status" value="1"/>
</dbReference>
<feature type="region of interest" description="Disordered" evidence="3">
    <location>
        <begin position="236"/>
        <end position="262"/>
    </location>
</feature>
<reference evidence="6" key="1">
    <citation type="submission" date="2021-03" db="EMBL/GenBank/DDBJ databases">
        <title>Revisited historic fungal species revealed as producer of novel bioactive compounds through whole genome sequencing and comparative genomics.</title>
        <authorList>
            <person name="Vignolle G.A."/>
            <person name="Hochenegger N."/>
            <person name="Mach R.L."/>
            <person name="Mach-Aigner A.R."/>
            <person name="Javad Rahimi M."/>
            <person name="Salim K.A."/>
            <person name="Chan C.M."/>
            <person name="Lim L.B.L."/>
            <person name="Cai F."/>
            <person name="Druzhinina I.S."/>
            <person name="U'Ren J.M."/>
            <person name="Derntl C."/>
        </authorList>
    </citation>
    <scope>NUCLEOTIDE SEQUENCE</scope>
    <source>
        <strain evidence="6">TUCIM 5799</strain>
    </source>
</reference>
<gene>
    <name evidence="6" type="ORF">JX265_003100</name>
</gene>
<dbReference type="Gene3D" id="1.10.840.10">
    <property type="entry name" value="Ras guanine-nucleotide exchange factors catalytic domain"/>
    <property type="match status" value="1"/>
</dbReference>
<dbReference type="SMART" id="SM00147">
    <property type="entry name" value="RasGEF"/>
    <property type="match status" value="1"/>
</dbReference>
<feature type="region of interest" description="Disordered" evidence="3">
    <location>
        <begin position="168"/>
        <end position="224"/>
    </location>
</feature>
<evidence type="ECO:0000313" key="7">
    <source>
        <dbReference type="Proteomes" id="UP000829685"/>
    </source>
</evidence>
<accession>A0A9Q0ASI9</accession>
<feature type="region of interest" description="Disordered" evidence="3">
    <location>
        <begin position="678"/>
        <end position="704"/>
    </location>
</feature>
<feature type="compositionally biased region" description="Polar residues" evidence="3">
    <location>
        <begin position="178"/>
        <end position="194"/>
    </location>
</feature>
<proteinExistence type="predicted"/>
<keyword evidence="1 2" id="KW-0344">Guanine-nucleotide releasing factor</keyword>
<feature type="region of interest" description="Disordered" evidence="3">
    <location>
        <begin position="946"/>
        <end position="970"/>
    </location>
</feature>
<dbReference type="GO" id="GO:0007265">
    <property type="term" value="P:Ras protein signal transduction"/>
    <property type="evidence" value="ECO:0007669"/>
    <property type="project" value="TreeGrafter"/>
</dbReference>
<feature type="domain" description="Ras-GEF" evidence="4">
    <location>
        <begin position="1552"/>
        <end position="1803"/>
    </location>
</feature>
<feature type="compositionally biased region" description="Basic residues" evidence="3">
    <location>
        <begin position="680"/>
        <end position="693"/>
    </location>
</feature>
<dbReference type="EMBL" id="JAFIMR010000005">
    <property type="protein sequence ID" value="KAI1878923.1"/>
    <property type="molecule type" value="Genomic_DNA"/>
</dbReference>
<feature type="region of interest" description="Disordered" evidence="3">
    <location>
        <begin position="592"/>
        <end position="617"/>
    </location>
</feature>
<dbReference type="InterPro" id="IPR023578">
    <property type="entry name" value="Ras_GEF_dom_sf"/>
</dbReference>
<dbReference type="Pfam" id="PF00618">
    <property type="entry name" value="RasGEF_N"/>
    <property type="match status" value="1"/>
</dbReference>
<dbReference type="SUPFAM" id="SSF48366">
    <property type="entry name" value="Ras GEF"/>
    <property type="match status" value="1"/>
</dbReference>
<evidence type="ECO:0000313" key="6">
    <source>
        <dbReference type="EMBL" id="KAI1878923.1"/>
    </source>
</evidence>
<dbReference type="Pfam" id="PF00617">
    <property type="entry name" value="RasGEF"/>
    <property type="match status" value="1"/>
</dbReference>
<feature type="domain" description="N-terminal Ras-GEF" evidence="5">
    <location>
        <begin position="390"/>
        <end position="517"/>
    </location>
</feature>
<feature type="region of interest" description="Disordered" evidence="3">
    <location>
        <begin position="1380"/>
        <end position="1420"/>
    </location>
</feature>
<dbReference type="GO" id="GO:0005085">
    <property type="term" value="F:guanyl-nucleotide exchange factor activity"/>
    <property type="evidence" value="ECO:0007669"/>
    <property type="project" value="UniProtKB-KW"/>
</dbReference>
<evidence type="ECO:0000259" key="4">
    <source>
        <dbReference type="PROSITE" id="PS50009"/>
    </source>
</evidence>
<evidence type="ECO:0000259" key="5">
    <source>
        <dbReference type="PROSITE" id="PS50212"/>
    </source>
</evidence>
<comment type="caution">
    <text evidence="6">The sequence shown here is derived from an EMBL/GenBank/DDBJ whole genome shotgun (WGS) entry which is preliminary data.</text>
</comment>
<feature type="compositionally biased region" description="Basic and acidic residues" evidence="3">
    <location>
        <begin position="243"/>
        <end position="253"/>
    </location>
</feature>
<evidence type="ECO:0000256" key="1">
    <source>
        <dbReference type="ARBA" id="ARBA00022658"/>
    </source>
</evidence>
<organism evidence="6 7">
    <name type="scientific">Neoarthrinium moseri</name>
    <dbReference type="NCBI Taxonomy" id="1658444"/>
    <lineage>
        <taxon>Eukaryota</taxon>
        <taxon>Fungi</taxon>
        <taxon>Dikarya</taxon>
        <taxon>Ascomycota</taxon>
        <taxon>Pezizomycotina</taxon>
        <taxon>Sordariomycetes</taxon>
        <taxon>Xylariomycetidae</taxon>
        <taxon>Amphisphaeriales</taxon>
        <taxon>Apiosporaceae</taxon>
        <taxon>Neoarthrinium</taxon>
    </lineage>
</organism>